<reference evidence="3" key="1">
    <citation type="submission" date="2021-04" db="EMBL/GenBank/DDBJ databases">
        <authorList>
            <consortium name="Wellcome Sanger Institute Data Sharing"/>
        </authorList>
    </citation>
    <scope>NUCLEOTIDE SEQUENCE [LARGE SCALE GENOMIC DNA]</scope>
</reference>
<accession>A0A665VJX7</accession>
<reference evidence="3" key="3">
    <citation type="submission" date="2025-09" db="UniProtKB">
        <authorList>
            <consortium name="Ensembl"/>
        </authorList>
    </citation>
    <scope>IDENTIFICATION</scope>
</reference>
<organism evidence="3 4">
    <name type="scientific">Echeneis naucrates</name>
    <name type="common">Live sharksucker</name>
    <dbReference type="NCBI Taxonomy" id="173247"/>
    <lineage>
        <taxon>Eukaryota</taxon>
        <taxon>Metazoa</taxon>
        <taxon>Chordata</taxon>
        <taxon>Craniata</taxon>
        <taxon>Vertebrata</taxon>
        <taxon>Euteleostomi</taxon>
        <taxon>Actinopterygii</taxon>
        <taxon>Neopterygii</taxon>
        <taxon>Teleostei</taxon>
        <taxon>Neoteleostei</taxon>
        <taxon>Acanthomorphata</taxon>
        <taxon>Carangaria</taxon>
        <taxon>Carangiformes</taxon>
        <taxon>Echeneidae</taxon>
        <taxon>Echeneis</taxon>
    </lineage>
</organism>
<evidence type="ECO:0000313" key="3">
    <source>
        <dbReference type="Ensembl" id="ENSENLP00000032050.1"/>
    </source>
</evidence>
<dbReference type="AlphaFoldDB" id="A0A665VJX7"/>
<keyword evidence="1" id="KW-0472">Membrane</keyword>
<evidence type="ECO:0000313" key="4">
    <source>
        <dbReference type="Proteomes" id="UP000472264"/>
    </source>
</evidence>
<reference evidence="3" key="2">
    <citation type="submission" date="2025-08" db="UniProtKB">
        <authorList>
            <consortium name="Ensembl"/>
        </authorList>
    </citation>
    <scope>IDENTIFICATION</scope>
</reference>
<dbReference type="PANTHER" id="PTHR11422:SF6">
    <property type="entry name" value="HEMICENTIN-1 ISOFORM X1"/>
    <property type="match status" value="1"/>
</dbReference>
<keyword evidence="4" id="KW-1185">Reference proteome</keyword>
<dbReference type="InterPro" id="IPR013783">
    <property type="entry name" value="Ig-like_fold"/>
</dbReference>
<dbReference type="InterPro" id="IPR036179">
    <property type="entry name" value="Ig-like_dom_sf"/>
</dbReference>
<proteinExistence type="predicted"/>
<dbReference type="Proteomes" id="UP000472264">
    <property type="component" value="Chromosome 6"/>
</dbReference>
<dbReference type="PROSITE" id="PS50835">
    <property type="entry name" value="IG_LIKE"/>
    <property type="match status" value="1"/>
</dbReference>
<dbReference type="Ensembl" id="ENSENLT00000032965.1">
    <property type="protein sequence ID" value="ENSENLP00000032050.1"/>
    <property type="gene ID" value="ENSENLG00000014153.1"/>
</dbReference>
<evidence type="ECO:0000259" key="2">
    <source>
        <dbReference type="PROSITE" id="PS50835"/>
    </source>
</evidence>
<dbReference type="PANTHER" id="PTHR11422">
    <property type="entry name" value="T-CELL SURFACE GLYCOPROTEIN CD4"/>
    <property type="match status" value="1"/>
</dbReference>
<keyword evidence="1" id="KW-0812">Transmembrane</keyword>
<name>A0A665VJX7_ECHNA</name>
<dbReference type="InterPro" id="IPR003599">
    <property type="entry name" value="Ig_sub"/>
</dbReference>
<evidence type="ECO:0000256" key="1">
    <source>
        <dbReference type="SAM" id="Phobius"/>
    </source>
</evidence>
<dbReference type="SUPFAM" id="SSF48726">
    <property type="entry name" value="Immunoglobulin"/>
    <property type="match status" value="2"/>
</dbReference>
<feature type="transmembrane region" description="Helical" evidence="1">
    <location>
        <begin position="209"/>
        <end position="232"/>
    </location>
</feature>
<dbReference type="InterPro" id="IPR007110">
    <property type="entry name" value="Ig-like_dom"/>
</dbReference>
<keyword evidence="1" id="KW-1133">Transmembrane helix</keyword>
<sequence length="282" mass="31138">RTVVVVFFANSNHYKFPKFNLINLLGALSAAGEVFHTKVGGTVTLQCGLGIKEVPMLKDSSTLEISTVKEEDAGEFTCETVKHTLLVVSVSTTPSGPVQKGSRVDLGCEVKGVEPTPTVQWKRPNGKLQVSSKLESVALSDAGKWMCVFSYGGKEYTDSIQIEVKGMTLASYHRKSYTYGQREKERCAVFLILEPTPSTTTPSDFLTKWWKWITAGVCCLLLVIIVIASIFFKRIKRKKVSKENQLGNLLIEISGLGEEARLAGANKTFVKYVKLMGFSLHF</sequence>
<dbReference type="SMART" id="SM00409">
    <property type="entry name" value="IG"/>
    <property type="match status" value="2"/>
</dbReference>
<feature type="domain" description="Ig-like" evidence="2">
    <location>
        <begin position="83"/>
        <end position="163"/>
    </location>
</feature>
<protein>
    <recommendedName>
        <fullName evidence="2">Ig-like domain-containing protein</fullName>
    </recommendedName>
</protein>
<dbReference type="Gene3D" id="2.60.40.10">
    <property type="entry name" value="Immunoglobulins"/>
    <property type="match status" value="1"/>
</dbReference>
<dbReference type="InParanoid" id="A0A665VJX7"/>